<name>A0ACB8AVI1_9AGAM</name>
<evidence type="ECO:0000313" key="2">
    <source>
        <dbReference type="Proteomes" id="UP000790709"/>
    </source>
</evidence>
<organism evidence="1 2">
    <name type="scientific">Leucogyrophana mollusca</name>
    <dbReference type="NCBI Taxonomy" id="85980"/>
    <lineage>
        <taxon>Eukaryota</taxon>
        <taxon>Fungi</taxon>
        <taxon>Dikarya</taxon>
        <taxon>Basidiomycota</taxon>
        <taxon>Agaricomycotina</taxon>
        <taxon>Agaricomycetes</taxon>
        <taxon>Agaricomycetidae</taxon>
        <taxon>Boletales</taxon>
        <taxon>Boletales incertae sedis</taxon>
        <taxon>Leucogyrophana</taxon>
    </lineage>
</organism>
<reference evidence="1" key="1">
    <citation type="journal article" date="2021" name="New Phytol.">
        <title>Evolutionary innovations through gain and loss of genes in the ectomycorrhizal Boletales.</title>
        <authorList>
            <person name="Wu G."/>
            <person name="Miyauchi S."/>
            <person name="Morin E."/>
            <person name="Kuo A."/>
            <person name="Drula E."/>
            <person name="Varga T."/>
            <person name="Kohler A."/>
            <person name="Feng B."/>
            <person name="Cao Y."/>
            <person name="Lipzen A."/>
            <person name="Daum C."/>
            <person name="Hundley H."/>
            <person name="Pangilinan J."/>
            <person name="Johnson J."/>
            <person name="Barry K."/>
            <person name="LaButti K."/>
            <person name="Ng V."/>
            <person name="Ahrendt S."/>
            <person name="Min B."/>
            <person name="Choi I.G."/>
            <person name="Park H."/>
            <person name="Plett J.M."/>
            <person name="Magnuson J."/>
            <person name="Spatafora J.W."/>
            <person name="Nagy L.G."/>
            <person name="Henrissat B."/>
            <person name="Grigoriev I.V."/>
            <person name="Yang Z.L."/>
            <person name="Xu J."/>
            <person name="Martin F.M."/>
        </authorList>
    </citation>
    <scope>NUCLEOTIDE SEQUENCE</scope>
    <source>
        <strain evidence="1">KUC20120723A-06</strain>
    </source>
</reference>
<dbReference type="EMBL" id="MU267037">
    <property type="protein sequence ID" value="KAH7917505.1"/>
    <property type="molecule type" value="Genomic_DNA"/>
</dbReference>
<dbReference type="Proteomes" id="UP000790709">
    <property type="component" value="Unassembled WGS sequence"/>
</dbReference>
<protein>
    <submittedName>
        <fullName evidence="1">Uncharacterized protein</fullName>
    </submittedName>
</protein>
<feature type="non-terminal residue" evidence="1">
    <location>
        <position position="1"/>
    </location>
</feature>
<proteinExistence type="predicted"/>
<feature type="non-terminal residue" evidence="1">
    <location>
        <position position="101"/>
    </location>
</feature>
<keyword evidence="2" id="KW-1185">Reference proteome</keyword>
<comment type="caution">
    <text evidence="1">The sequence shown here is derived from an EMBL/GenBank/DDBJ whole genome shotgun (WGS) entry which is preliminary data.</text>
</comment>
<evidence type="ECO:0000313" key="1">
    <source>
        <dbReference type="EMBL" id="KAH7917505.1"/>
    </source>
</evidence>
<accession>A0ACB8AVI1</accession>
<gene>
    <name evidence="1" type="ORF">BV22DRAFT_979722</name>
</gene>
<sequence>PAQSVTGTRRSNRETRKADQNRDYQQTLDEDDARKRRRQAELEHPENPENPEHLEIPGAFPAFSDPEEIFFAGVANTGPTNEDLPKDLKEAFARSDAHLWR</sequence>